<organism evidence="1 2">
    <name type="scientific">Pediococcus acidilactici</name>
    <dbReference type="NCBI Taxonomy" id="1254"/>
    <lineage>
        <taxon>Bacteria</taxon>
        <taxon>Bacillati</taxon>
        <taxon>Bacillota</taxon>
        <taxon>Bacilli</taxon>
        <taxon>Lactobacillales</taxon>
        <taxon>Lactobacillaceae</taxon>
        <taxon>Pediococcus</taxon>
        <taxon>Pediococcus acidilactici group</taxon>
    </lineage>
</organism>
<evidence type="ECO:0008006" key="3">
    <source>
        <dbReference type="Google" id="ProtNLM"/>
    </source>
</evidence>
<reference evidence="1" key="1">
    <citation type="journal article" date="2023" name="PeerJ">
        <title>Selection and evaluation of lactic acid bacteria from chicken feces in Thailand as potential probiotics.</title>
        <authorList>
            <person name="Khurajog B."/>
            <person name="Disastra Y."/>
            <person name="Lawwyne L.D."/>
            <person name="Sirichokchatchawan W."/>
            <person name="Niyomtham W."/>
            <person name="Yindee J."/>
            <person name="Hampson D.J."/>
            <person name="Prapasarakul N."/>
        </authorList>
    </citation>
    <scope>NUCLEOTIDE SEQUENCE</scope>
    <source>
        <strain evidence="1">BF9</strain>
    </source>
</reference>
<name>A0AAW8YFA7_PEDAC</name>
<dbReference type="EMBL" id="JAWJAV010000001">
    <property type="protein sequence ID" value="MDV2620565.1"/>
    <property type="molecule type" value="Genomic_DNA"/>
</dbReference>
<evidence type="ECO:0000313" key="1">
    <source>
        <dbReference type="EMBL" id="MDV2620565.1"/>
    </source>
</evidence>
<protein>
    <recommendedName>
        <fullName evidence="3">Mga helix-turn-helix domain-containing protein</fullName>
    </recommendedName>
</protein>
<accession>A0AAW8YFA7</accession>
<reference evidence="1" key="2">
    <citation type="submission" date="2023-10" db="EMBL/GenBank/DDBJ databases">
        <authorList>
            <person name="Khurajog B."/>
        </authorList>
    </citation>
    <scope>NUCLEOTIDE SEQUENCE</scope>
    <source>
        <strain evidence="1">BF9</strain>
    </source>
</reference>
<sequence>MNKRDLLAYQLLQFFSQNNVKPISTSSLAEIFNTTPYKIEASIATLNADLQTITANDHSVYVSEKSYKGIWSGHNLFQIIVDKVKLYYIERSTAFRAMEYLLFYNDLVTPKKYIPRAFSSRAVFYRQLTLVKQLLTDEFNNLTIQTDKDREFQIRLEIIELYEQIYKGLKEPFPELDPLINGIFDSLTPFFKHQLQHGEKFKLSIFLRIWILRHNNHKYVRFSAPHPLDDKRYDKIYHVLKQTLGWHFKLTHSEMLFLYGFLLNQDYLDYAGIPEDTCNYQLINKITDDFLNWIKSFNILADFPLEVEQSLRKDITNVNLKLFSYYAELLDATYKNSIHTLRENYPTFDILIQQFWQKLAAQPELKKYHLNKYNLYYGYMLALANNIPAKYSRDRVRVVIDFSKGSLYSQYVDNTLKSLYGNNVILTNHLEPQSDLFLSDTYSYKIKIPQLIWKSFPTVADWTNLITLIKETRSAKARQFFK</sequence>
<dbReference type="AlphaFoldDB" id="A0AAW8YFA7"/>
<proteinExistence type="predicted"/>
<dbReference type="RefSeq" id="WP_008841302.1">
    <property type="nucleotide sequence ID" value="NZ_CP018763.1"/>
</dbReference>
<dbReference type="GeneID" id="57366062"/>
<comment type="caution">
    <text evidence="1">The sequence shown here is derived from an EMBL/GenBank/DDBJ whole genome shotgun (WGS) entry which is preliminary data.</text>
</comment>
<dbReference type="Proteomes" id="UP001280897">
    <property type="component" value="Unassembled WGS sequence"/>
</dbReference>
<gene>
    <name evidence="1" type="ORF">R0G89_02290</name>
</gene>
<evidence type="ECO:0000313" key="2">
    <source>
        <dbReference type="Proteomes" id="UP001280897"/>
    </source>
</evidence>